<dbReference type="Gene3D" id="2.40.420.20">
    <property type="match status" value="1"/>
</dbReference>
<protein>
    <submittedName>
        <fullName evidence="6">Probable Co/Zn/Cd efflux system membrane fusion protein</fullName>
    </submittedName>
</protein>
<dbReference type="GO" id="GO:0016020">
    <property type="term" value="C:membrane"/>
    <property type="evidence" value="ECO:0007669"/>
    <property type="project" value="InterPro"/>
</dbReference>
<evidence type="ECO:0000259" key="4">
    <source>
        <dbReference type="Pfam" id="PF25954"/>
    </source>
</evidence>
<dbReference type="InterPro" id="IPR006143">
    <property type="entry name" value="RND_pump_MFP"/>
</dbReference>
<sequence>MKKLVDMLRCHSVKIALLVIFAAGSSAIAVSPVLQKKAHSSWHALLQWSGVSEVALDSGKIFWCPMHPQIKSKKENYVCPICNMALVELEGGLVEAPQYLTLTTRQIQQSGVVTKPVIRHKLYREIDTTGRIEYDERSYAGITSWVSEKSRIHKLHINFTGDYVKKGQLLAEIYSSELLTAQHEYLLALKNDRSRTGNAFRTSPIDLTTSSRQRLIYQGMTSQQVDKLAKSNEILDYIPIYAPISGTVIKRHIQEGQYVNEGDWLFHLADLTHLWLFADVYEEELPLVKIGQSVQLSIRSFPGKTFQGTVAFIDPIVQPDSRTIRVRIEISNANGHLKPGMYTRVQLQSELPEVLAVPENSVLWSGQRAVVIVQQGKGTFQPREVKIGQRWMYSNRHKTQSRGELDFGSERLRYHEVLSGLNPGEQVVTAGAFLLNAESQFQSVLEKMLPPKSSSVTLEEAIGQPLAQGVRQLLDRYFQLSKALVDDRFDLVENRFDELKQAAEKLAHVADKANARKLAGVARSIATRATRSEKRPLKEALNARTTFGRISRLTVQLLTENGGQTLFGKDVFLFRCGMSKVGYENWLWWSDEKLNPYMGQRMPSCGTKLDVLKP</sequence>
<dbReference type="Gene3D" id="2.40.30.170">
    <property type="match status" value="1"/>
</dbReference>
<dbReference type="AlphaFoldDB" id="A0A3B1D1Q7"/>
<dbReference type="Pfam" id="PF25973">
    <property type="entry name" value="BSH_CzcB"/>
    <property type="match status" value="1"/>
</dbReference>
<evidence type="ECO:0000313" key="6">
    <source>
        <dbReference type="EMBL" id="VAX36079.1"/>
    </source>
</evidence>
<accession>A0A3B1D1Q7</accession>
<dbReference type="GO" id="GO:0030288">
    <property type="term" value="C:outer membrane-bounded periplasmic space"/>
    <property type="evidence" value="ECO:0007669"/>
    <property type="project" value="TreeGrafter"/>
</dbReference>
<dbReference type="EMBL" id="UOGL01000031">
    <property type="protein sequence ID" value="VAX36079.1"/>
    <property type="molecule type" value="Genomic_DNA"/>
</dbReference>
<name>A0A3B1D1Q7_9ZZZZ</name>
<feature type="domain" description="CusB-like beta-barrel" evidence="4">
    <location>
        <begin position="274"/>
        <end position="350"/>
    </location>
</feature>
<dbReference type="GO" id="GO:0022857">
    <property type="term" value="F:transmembrane transporter activity"/>
    <property type="evidence" value="ECO:0007669"/>
    <property type="project" value="InterPro"/>
</dbReference>
<dbReference type="InterPro" id="IPR045800">
    <property type="entry name" value="HMBD"/>
</dbReference>
<keyword evidence="2" id="KW-0813">Transport</keyword>
<dbReference type="PANTHER" id="PTHR30097">
    <property type="entry name" value="CATION EFFLUX SYSTEM PROTEIN CUSB"/>
    <property type="match status" value="1"/>
</dbReference>
<organism evidence="6">
    <name type="scientific">hydrothermal vent metagenome</name>
    <dbReference type="NCBI Taxonomy" id="652676"/>
    <lineage>
        <taxon>unclassified sequences</taxon>
        <taxon>metagenomes</taxon>
        <taxon>ecological metagenomes</taxon>
    </lineage>
</organism>
<feature type="domain" description="Heavy metal binding" evidence="3">
    <location>
        <begin position="62"/>
        <end position="88"/>
    </location>
</feature>
<dbReference type="GO" id="GO:0046914">
    <property type="term" value="F:transition metal ion binding"/>
    <property type="evidence" value="ECO:0007669"/>
    <property type="project" value="TreeGrafter"/>
</dbReference>
<dbReference type="FunFam" id="2.40.30.170:FF:000010">
    <property type="entry name" value="Efflux RND transporter periplasmic adaptor subunit"/>
    <property type="match status" value="1"/>
</dbReference>
<dbReference type="NCBIfam" id="TIGR01730">
    <property type="entry name" value="RND_mfp"/>
    <property type="match status" value="1"/>
</dbReference>
<evidence type="ECO:0000259" key="3">
    <source>
        <dbReference type="Pfam" id="PF19335"/>
    </source>
</evidence>
<proteinExistence type="inferred from homology"/>
<dbReference type="InterPro" id="IPR058647">
    <property type="entry name" value="BSH_CzcB-like"/>
</dbReference>
<gene>
    <name evidence="6" type="ORF">MNBD_PLANCTO02-593</name>
</gene>
<dbReference type="Pfam" id="PF25954">
    <property type="entry name" value="Beta-barrel_RND_2"/>
    <property type="match status" value="1"/>
</dbReference>
<evidence type="ECO:0000256" key="2">
    <source>
        <dbReference type="ARBA" id="ARBA00022448"/>
    </source>
</evidence>
<dbReference type="PANTHER" id="PTHR30097:SF15">
    <property type="entry name" value="CATION EFFLUX SYSTEM PROTEIN CUSB"/>
    <property type="match status" value="1"/>
</dbReference>
<dbReference type="InterPro" id="IPR051909">
    <property type="entry name" value="MFP_Cation_Efflux"/>
</dbReference>
<feature type="domain" description="CzcB-like barrel-sandwich hybrid" evidence="5">
    <location>
        <begin position="160"/>
        <end position="270"/>
    </location>
</feature>
<dbReference type="Gene3D" id="2.40.50.100">
    <property type="match status" value="1"/>
</dbReference>
<dbReference type="Pfam" id="PF19335">
    <property type="entry name" value="HMBD"/>
    <property type="match status" value="1"/>
</dbReference>
<evidence type="ECO:0000259" key="5">
    <source>
        <dbReference type="Pfam" id="PF25973"/>
    </source>
</evidence>
<comment type="similarity">
    <text evidence="1">Belongs to the membrane fusion protein (MFP) (TC 8.A.1) family.</text>
</comment>
<dbReference type="SUPFAM" id="SSF111369">
    <property type="entry name" value="HlyD-like secretion proteins"/>
    <property type="match status" value="1"/>
</dbReference>
<evidence type="ECO:0000256" key="1">
    <source>
        <dbReference type="ARBA" id="ARBA00009477"/>
    </source>
</evidence>
<dbReference type="GO" id="GO:0015679">
    <property type="term" value="P:plasma membrane copper ion transport"/>
    <property type="evidence" value="ECO:0007669"/>
    <property type="project" value="TreeGrafter"/>
</dbReference>
<reference evidence="6" key="1">
    <citation type="submission" date="2018-06" db="EMBL/GenBank/DDBJ databases">
        <authorList>
            <person name="Zhirakovskaya E."/>
        </authorList>
    </citation>
    <scope>NUCLEOTIDE SEQUENCE</scope>
</reference>
<dbReference type="GO" id="GO:0060003">
    <property type="term" value="P:copper ion export"/>
    <property type="evidence" value="ECO:0007669"/>
    <property type="project" value="TreeGrafter"/>
</dbReference>
<dbReference type="InterPro" id="IPR058792">
    <property type="entry name" value="Beta-barrel_RND_2"/>
</dbReference>